<dbReference type="Gene3D" id="1.10.8.60">
    <property type="match status" value="1"/>
</dbReference>
<dbReference type="Pfam" id="PF00072">
    <property type="entry name" value="Response_reg"/>
    <property type="match status" value="1"/>
</dbReference>
<evidence type="ECO:0000256" key="8">
    <source>
        <dbReference type="ARBA" id="ARBA00023125"/>
    </source>
</evidence>
<evidence type="ECO:0000256" key="11">
    <source>
        <dbReference type="PROSITE-ProRule" id="PRU00169"/>
    </source>
</evidence>
<feature type="domain" description="Response regulatory" evidence="13">
    <location>
        <begin position="7"/>
        <end position="121"/>
    </location>
</feature>
<evidence type="ECO:0000259" key="13">
    <source>
        <dbReference type="PROSITE" id="PS50110"/>
    </source>
</evidence>
<dbReference type="PROSITE" id="PS50045">
    <property type="entry name" value="SIGMA54_INTERACT_4"/>
    <property type="match status" value="1"/>
</dbReference>
<feature type="modified residue" description="4-aspartylphosphate" evidence="11">
    <location>
        <position position="56"/>
    </location>
</feature>
<dbReference type="InterPro" id="IPR027417">
    <property type="entry name" value="P-loop_NTPase"/>
</dbReference>
<dbReference type="InterPro" id="IPR025944">
    <property type="entry name" value="Sigma_54_int_dom_CS"/>
</dbReference>
<dbReference type="FunFam" id="1.10.8.60:FF:000014">
    <property type="entry name" value="DNA-binding transcriptional regulator NtrC"/>
    <property type="match status" value="1"/>
</dbReference>
<dbReference type="Pfam" id="PF00158">
    <property type="entry name" value="Sigma54_activat"/>
    <property type="match status" value="1"/>
</dbReference>
<dbReference type="InterPro" id="IPR002078">
    <property type="entry name" value="Sigma_54_int"/>
</dbReference>
<dbReference type="PANTHER" id="PTHR32071">
    <property type="entry name" value="TRANSCRIPTIONAL REGULATORY PROTEIN"/>
    <property type="match status" value="1"/>
</dbReference>
<keyword evidence="9" id="KW-0010">Activator</keyword>
<dbReference type="Gene3D" id="3.40.50.300">
    <property type="entry name" value="P-loop containing nucleotide triphosphate hydrolases"/>
    <property type="match status" value="1"/>
</dbReference>
<keyword evidence="7" id="KW-0805">Transcription regulation</keyword>
<dbReference type="EnsemblBacteria" id="ABF41605">
    <property type="protein sequence ID" value="ABF41605"/>
    <property type="gene ID" value="Acid345_2604"/>
</dbReference>
<evidence type="ECO:0000256" key="6">
    <source>
        <dbReference type="ARBA" id="ARBA00023012"/>
    </source>
</evidence>
<dbReference type="CDD" id="cd00009">
    <property type="entry name" value="AAA"/>
    <property type="match status" value="1"/>
</dbReference>
<evidence type="ECO:0000256" key="1">
    <source>
        <dbReference type="ARBA" id="ARBA00004496"/>
    </source>
</evidence>
<accession>Q1INE5</accession>
<dbReference type="Gene3D" id="3.40.50.2300">
    <property type="match status" value="1"/>
</dbReference>
<dbReference type="RefSeq" id="WP_011523406.1">
    <property type="nucleotide sequence ID" value="NC_008009.1"/>
</dbReference>
<dbReference type="InterPro" id="IPR009057">
    <property type="entry name" value="Homeodomain-like_sf"/>
</dbReference>
<comment type="subcellular location">
    <subcellularLocation>
        <location evidence="1">Cytoplasm</location>
    </subcellularLocation>
</comment>
<feature type="domain" description="Sigma-54 factor interaction" evidence="12">
    <location>
        <begin position="145"/>
        <end position="374"/>
    </location>
</feature>
<evidence type="ECO:0000256" key="3">
    <source>
        <dbReference type="ARBA" id="ARBA00022553"/>
    </source>
</evidence>
<dbReference type="InterPro" id="IPR058031">
    <property type="entry name" value="AAA_lid_NorR"/>
</dbReference>
<evidence type="ECO:0000259" key="12">
    <source>
        <dbReference type="PROSITE" id="PS50045"/>
    </source>
</evidence>
<dbReference type="InterPro" id="IPR025943">
    <property type="entry name" value="Sigma_54_int_dom_ATP-bd_2"/>
</dbReference>
<evidence type="ECO:0000313" key="15">
    <source>
        <dbReference type="Proteomes" id="UP000002432"/>
    </source>
</evidence>
<keyword evidence="15" id="KW-1185">Reference proteome</keyword>
<dbReference type="PROSITE" id="PS00688">
    <property type="entry name" value="SIGMA54_INTERACT_3"/>
    <property type="match status" value="1"/>
</dbReference>
<dbReference type="InterPro" id="IPR001789">
    <property type="entry name" value="Sig_transdc_resp-reg_receiver"/>
</dbReference>
<dbReference type="SMART" id="SM00382">
    <property type="entry name" value="AAA"/>
    <property type="match status" value="1"/>
</dbReference>
<sequence>MSVSKGKLLVVDDELSVRDSLAKWFREEGYEVTVGESANEALSRVAEQTYDLALLDIKMRGTDGVELQRKLHELVPGLIVIMMTGYASVETAVATLRNGAYDYITKPLDPEETAHLVSKALAHKRTEQENVRLKEQIEEHAHVDLVWRSDAMKKINDAIETVAPTDATVLITGESGTGKEVVARAIHALSTRRFHPMVPVHCGALTETLLESELFGHEKGAFTGAQYRKKGKFEVAEGGTVFLDEIGDISLKTQTDLLRVLQEREIVRVGGNQPIKVDFRIVAATNKDLEKLIEEGHFRPDLFYRLNVFRIELPPLRDRREDIPLLVNHFTKKFAEQMNKRVTRVASPAMNMLQQYPWPGNVRELENAVERAMVVAQEPELRETDFVLKVKAAATMSSTNGTGTPKTLEDIEKEHILHVLDETNWNQTRAAEMLDIDRVTLHHKIKRYGWQKTTTATRD</sequence>
<dbReference type="GO" id="GO:0005524">
    <property type="term" value="F:ATP binding"/>
    <property type="evidence" value="ECO:0007669"/>
    <property type="project" value="UniProtKB-KW"/>
</dbReference>
<dbReference type="InterPro" id="IPR011006">
    <property type="entry name" value="CheY-like_superfamily"/>
</dbReference>
<evidence type="ECO:0000256" key="4">
    <source>
        <dbReference type="ARBA" id="ARBA00022741"/>
    </source>
</evidence>
<gene>
    <name evidence="14" type="ordered locus">Acid345_2604</name>
</gene>
<evidence type="ECO:0000256" key="2">
    <source>
        <dbReference type="ARBA" id="ARBA00022490"/>
    </source>
</evidence>
<dbReference type="STRING" id="204669.Acid345_2604"/>
<evidence type="ECO:0000256" key="9">
    <source>
        <dbReference type="ARBA" id="ARBA00023159"/>
    </source>
</evidence>
<dbReference type="GO" id="GO:0043565">
    <property type="term" value="F:sequence-specific DNA binding"/>
    <property type="evidence" value="ECO:0007669"/>
    <property type="project" value="InterPro"/>
</dbReference>
<dbReference type="OrthoDB" id="9803970at2"/>
<proteinExistence type="predicted"/>
<dbReference type="SMART" id="SM00448">
    <property type="entry name" value="REC"/>
    <property type="match status" value="1"/>
</dbReference>
<dbReference type="Gene3D" id="1.10.10.60">
    <property type="entry name" value="Homeodomain-like"/>
    <property type="match status" value="1"/>
</dbReference>
<dbReference type="Pfam" id="PF25601">
    <property type="entry name" value="AAA_lid_14"/>
    <property type="match status" value="1"/>
</dbReference>
<keyword evidence="8" id="KW-0238">DNA-binding</keyword>
<dbReference type="PROSITE" id="PS00676">
    <property type="entry name" value="SIGMA54_INTERACT_2"/>
    <property type="match status" value="1"/>
</dbReference>
<keyword evidence="3 11" id="KW-0597">Phosphoprotein</keyword>
<dbReference type="HOGENOM" id="CLU_000445_0_6_0"/>
<dbReference type="KEGG" id="aba:Acid345_2604"/>
<dbReference type="PRINTS" id="PR01590">
    <property type="entry name" value="HTHFIS"/>
</dbReference>
<dbReference type="Pfam" id="PF02954">
    <property type="entry name" value="HTH_8"/>
    <property type="match status" value="1"/>
</dbReference>
<keyword evidence="2" id="KW-0963">Cytoplasm</keyword>
<dbReference type="SUPFAM" id="SSF52540">
    <property type="entry name" value="P-loop containing nucleoside triphosphate hydrolases"/>
    <property type="match status" value="1"/>
</dbReference>
<dbReference type="GO" id="GO:0005737">
    <property type="term" value="C:cytoplasm"/>
    <property type="evidence" value="ECO:0007669"/>
    <property type="project" value="UniProtKB-SubCell"/>
</dbReference>
<keyword evidence="4" id="KW-0547">Nucleotide-binding</keyword>
<dbReference type="FunFam" id="3.40.50.2300:FF:000018">
    <property type="entry name" value="DNA-binding transcriptional regulator NtrC"/>
    <property type="match status" value="1"/>
</dbReference>
<keyword evidence="5" id="KW-0067">ATP-binding</keyword>
<keyword evidence="6" id="KW-0902">Two-component regulatory system</keyword>
<protein>
    <submittedName>
        <fullName evidence="14">Two component, sigma54 specific, transcriptional regulator, Fis family</fullName>
    </submittedName>
</protein>
<dbReference type="InterPro" id="IPR002197">
    <property type="entry name" value="HTH_Fis"/>
</dbReference>
<dbReference type="AlphaFoldDB" id="Q1INE5"/>
<dbReference type="InterPro" id="IPR025662">
    <property type="entry name" value="Sigma_54_int_dom_ATP-bd_1"/>
</dbReference>
<dbReference type="eggNOG" id="COG2204">
    <property type="taxonomic scope" value="Bacteria"/>
</dbReference>
<dbReference type="EMBL" id="CP000360">
    <property type="protein sequence ID" value="ABF41605.1"/>
    <property type="molecule type" value="Genomic_DNA"/>
</dbReference>
<keyword evidence="10" id="KW-0804">Transcription</keyword>
<dbReference type="SUPFAM" id="SSF46689">
    <property type="entry name" value="Homeodomain-like"/>
    <property type="match status" value="1"/>
</dbReference>
<name>Q1INE5_KORVE</name>
<evidence type="ECO:0000313" key="14">
    <source>
        <dbReference type="EMBL" id="ABF41605.1"/>
    </source>
</evidence>
<dbReference type="FunFam" id="3.40.50.300:FF:000006">
    <property type="entry name" value="DNA-binding transcriptional regulator NtrC"/>
    <property type="match status" value="1"/>
</dbReference>
<evidence type="ECO:0000256" key="10">
    <source>
        <dbReference type="ARBA" id="ARBA00023163"/>
    </source>
</evidence>
<dbReference type="PROSITE" id="PS50110">
    <property type="entry name" value="RESPONSE_REGULATORY"/>
    <property type="match status" value="1"/>
</dbReference>
<evidence type="ECO:0000256" key="7">
    <source>
        <dbReference type="ARBA" id="ARBA00023015"/>
    </source>
</evidence>
<organism evidence="14 15">
    <name type="scientific">Koribacter versatilis (strain Ellin345)</name>
    <dbReference type="NCBI Taxonomy" id="204669"/>
    <lineage>
        <taxon>Bacteria</taxon>
        <taxon>Pseudomonadati</taxon>
        <taxon>Acidobacteriota</taxon>
        <taxon>Terriglobia</taxon>
        <taxon>Terriglobales</taxon>
        <taxon>Candidatus Korobacteraceae</taxon>
        <taxon>Candidatus Korobacter</taxon>
    </lineage>
</organism>
<dbReference type="PROSITE" id="PS00675">
    <property type="entry name" value="SIGMA54_INTERACT_1"/>
    <property type="match status" value="1"/>
</dbReference>
<reference evidence="14 15" key="1">
    <citation type="journal article" date="2009" name="Appl. Environ. Microbiol.">
        <title>Three genomes from the phylum Acidobacteria provide insight into the lifestyles of these microorganisms in soils.</title>
        <authorList>
            <person name="Ward N.L."/>
            <person name="Challacombe J.F."/>
            <person name="Janssen P.H."/>
            <person name="Henrissat B."/>
            <person name="Coutinho P.M."/>
            <person name="Wu M."/>
            <person name="Xie G."/>
            <person name="Haft D.H."/>
            <person name="Sait M."/>
            <person name="Badger J."/>
            <person name="Barabote R.D."/>
            <person name="Bradley B."/>
            <person name="Brettin T.S."/>
            <person name="Brinkac L.M."/>
            <person name="Bruce D."/>
            <person name="Creasy T."/>
            <person name="Daugherty S.C."/>
            <person name="Davidsen T.M."/>
            <person name="DeBoy R.T."/>
            <person name="Detter J.C."/>
            <person name="Dodson R.J."/>
            <person name="Durkin A.S."/>
            <person name="Ganapathy A."/>
            <person name="Gwinn-Giglio M."/>
            <person name="Han C.S."/>
            <person name="Khouri H."/>
            <person name="Kiss H."/>
            <person name="Kothari S.P."/>
            <person name="Madupu R."/>
            <person name="Nelson K.E."/>
            <person name="Nelson W.C."/>
            <person name="Paulsen I."/>
            <person name="Penn K."/>
            <person name="Ren Q."/>
            <person name="Rosovitz M.J."/>
            <person name="Selengut J.D."/>
            <person name="Shrivastava S."/>
            <person name="Sullivan S.A."/>
            <person name="Tapia R."/>
            <person name="Thompson L.S."/>
            <person name="Watkins K.L."/>
            <person name="Yang Q."/>
            <person name="Yu C."/>
            <person name="Zafar N."/>
            <person name="Zhou L."/>
            <person name="Kuske C.R."/>
        </authorList>
    </citation>
    <scope>NUCLEOTIDE SEQUENCE [LARGE SCALE GENOMIC DNA]</scope>
    <source>
        <strain evidence="14 15">Ellin345</strain>
    </source>
</reference>
<dbReference type="GO" id="GO:0006355">
    <property type="term" value="P:regulation of DNA-templated transcription"/>
    <property type="evidence" value="ECO:0007669"/>
    <property type="project" value="InterPro"/>
</dbReference>
<evidence type="ECO:0000256" key="5">
    <source>
        <dbReference type="ARBA" id="ARBA00022840"/>
    </source>
</evidence>
<dbReference type="GO" id="GO:0000160">
    <property type="term" value="P:phosphorelay signal transduction system"/>
    <property type="evidence" value="ECO:0007669"/>
    <property type="project" value="UniProtKB-KW"/>
</dbReference>
<dbReference type="InterPro" id="IPR003593">
    <property type="entry name" value="AAA+_ATPase"/>
</dbReference>
<dbReference type="Proteomes" id="UP000002432">
    <property type="component" value="Chromosome"/>
</dbReference>
<dbReference type="SUPFAM" id="SSF52172">
    <property type="entry name" value="CheY-like"/>
    <property type="match status" value="1"/>
</dbReference>